<evidence type="ECO:0000256" key="1">
    <source>
        <dbReference type="ARBA" id="ARBA00001946"/>
    </source>
</evidence>
<evidence type="ECO:0000256" key="7">
    <source>
        <dbReference type="ARBA" id="ARBA00022840"/>
    </source>
</evidence>
<keyword evidence="14" id="KW-1185">Reference proteome</keyword>
<organism evidence="13 14">
    <name type="scientific">Felis catus</name>
    <name type="common">Cat</name>
    <name type="synonym">Felis silvestris catus</name>
    <dbReference type="NCBI Taxonomy" id="9685"/>
    <lineage>
        <taxon>Eukaryota</taxon>
        <taxon>Metazoa</taxon>
        <taxon>Chordata</taxon>
        <taxon>Craniata</taxon>
        <taxon>Vertebrata</taxon>
        <taxon>Euteleostomi</taxon>
        <taxon>Mammalia</taxon>
        <taxon>Eutheria</taxon>
        <taxon>Laurasiatheria</taxon>
        <taxon>Carnivora</taxon>
        <taxon>Feliformia</taxon>
        <taxon>Felidae</taxon>
        <taxon>Felinae</taxon>
        <taxon>Felis</taxon>
    </lineage>
</organism>
<proteinExistence type="predicted"/>
<evidence type="ECO:0000256" key="9">
    <source>
        <dbReference type="ARBA" id="ARBA00048679"/>
    </source>
</evidence>
<feature type="compositionally biased region" description="Low complexity" evidence="11">
    <location>
        <begin position="952"/>
        <end position="965"/>
    </location>
</feature>
<feature type="region of interest" description="Disordered" evidence="11">
    <location>
        <begin position="1662"/>
        <end position="1681"/>
    </location>
</feature>
<dbReference type="CDD" id="cd14032">
    <property type="entry name" value="STKc_WNK2_like"/>
    <property type="match status" value="1"/>
</dbReference>
<feature type="region of interest" description="Disordered" evidence="11">
    <location>
        <begin position="696"/>
        <end position="716"/>
    </location>
</feature>
<evidence type="ECO:0000256" key="4">
    <source>
        <dbReference type="ARBA" id="ARBA00022679"/>
    </source>
</evidence>
<evidence type="ECO:0000256" key="2">
    <source>
        <dbReference type="ARBA" id="ARBA00012513"/>
    </source>
</evidence>
<comment type="cofactor">
    <cofactor evidence="1">
        <name>Mg(2+)</name>
        <dbReference type="ChEBI" id="CHEBI:18420"/>
    </cofactor>
</comment>
<reference evidence="13" key="2">
    <citation type="submission" date="2025-08" db="UniProtKB">
        <authorList>
            <consortium name="Ensembl"/>
        </authorList>
    </citation>
    <scope>IDENTIFICATION</scope>
    <source>
        <strain evidence="13">breed Abyssinian</strain>
    </source>
</reference>
<dbReference type="Pfam" id="PF12202">
    <property type="entry name" value="OSR1_C"/>
    <property type="match status" value="1"/>
</dbReference>
<dbReference type="SUPFAM" id="SSF56112">
    <property type="entry name" value="Protein kinase-like (PK-like)"/>
    <property type="match status" value="1"/>
</dbReference>
<dbReference type="Proteomes" id="UP000823872">
    <property type="component" value="Chromosome D4"/>
</dbReference>
<evidence type="ECO:0000313" key="13">
    <source>
        <dbReference type="Ensembl" id="ENSFCTP00005015879.1"/>
    </source>
</evidence>
<feature type="compositionally biased region" description="Pro residues" evidence="11">
    <location>
        <begin position="111"/>
        <end position="120"/>
    </location>
</feature>
<dbReference type="Pfam" id="PF00069">
    <property type="entry name" value="Pkinase"/>
    <property type="match status" value="1"/>
</dbReference>
<dbReference type="PANTHER" id="PTHR13902">
    <property type="entry name" value="SERINE/THREONINE-PROTEIN KINASE WNK WITH NO LYSINE -RELATED"/>
    <property type="match status" value="1"/>
</dbReference>
<feature type="compositionally biased region" description="Polar residues" evidence="11">
    <location>
        <begin position="966"/>
        <end position="975"/>
    </location>
</feature>
<feature type="compositionally biased region" description="Low complexity" evidence="11">
    <location>
        <begin position="1323"/>
        <end position="1341"/>
    </location>
</feature>
<comment type="catalytic activity">
    <reaction evidence="8">
        <text>L-threonyl-[protein] + ATP = O-phospho-L-threonyl-[protein] + ADP + H(+)</text>
        <dbReference type="Rhea" id="RHEA:46608"/>
        <dbReference type="Rhea" id="RHEA-COMP:11060"/>
        <dbReference type="Rhea" id="RHEA-COMP:11605"/>
        <dbReference type="ChEBI" id="CHEBI:15378"/>
        <dbReference type="ChEBI" id="CHEBI:30013"/>
        <dbReference type="ChEBI" id="CHEBI:30616"/>
        <dbReference type="ChEBI" id="CHEBI:61977"/>
        <dbReference type="ChEBI" id="CHEBI:456216"/>
        <dbReference type="EC" id="2.7.11.1"/>
    </reaction>
</comment>
<feature type="compositionally biased region" description="Low complexity" evidence="11">
    <location>
        <begin position="96"/>
        <end position="110"/>
    </location>
</feature>
<feature type="compositionally biased region" description="Pro residues" evidence="11">
    <location>
        <begin position="1352"/>
        <end position="1366"/>
    </location>
</feature>
<reference evidence="13" key="3">
    <citation type="submission" date="2025-09" db="UniProtKB">
        <authorList>
            <consortium name="Ensembl"/>
        </authorList>
    </citation>
    <scope>IDENTIFICATION</scope>
    <source>
        <strain evidence="13">breed Abyssinian</strain>
    </source>
</reference>
<feature type="compositionally biased region" description="Basic and acidic residues" evidence="11">
    <location>
        <begin position="151"/>
        <end position="171"/>
    </location>
</feature>
<keyword evidence="10" id="KW-0175">Coiled coil</keyword>
<feature type="region of interest" description="Disordered" evidence="11">
    <location>
        <begin position="547"/>
        <end position="567"/>
    </location>
</feature>
<feature type="region of interest" description="Disordered" evidence="11">
    <location>
        <begin position="1752"/>
        <end position="1775"/>
    </location>
</feature>
<dbReference type="InterPro" id="IPR011009">
    <property type="entry name" value="Kinase-like_dom_sf"/>
</dbReference>
<dbReference type="EC" id="2.7.11.1" evidence="2"/>
<dbReference type="Gene3D" id="3.10.20.90">
    <property type="entry name" value="Phosphatidylinositol 3-kinase Catalytic Subunit, Chain A, domain 1"/>
    <property type="match status" value="2"/>
</dbReference>
<dbReference type="PROSITE" id="PS50011">
    <property type="entry name" value="PROTEIN_KINASE_DOM"/>
    <property type="match status" value="1"/>
</dbReference>
<name>A0ABI7X183_FELCA</name>
<feature type="region of interest" description="Disordered" evidence="11">
    <location>
        <begin position="1794"/>
        <end position="1823"/>
    </location>
</feature>
<dbReference type="Pfam" id="PF24889">
    <property type="entry name" value="CCTL2_WNK"/>
    <property type="match status" value="1"/>
</dbReference>
<feature type="region of interest" description="Disordered" evidence="11">
    <location>
        <begin position="1607"/>
        <end position="1652"/>
    </location>
</feature>
<keyword evidence="4" id="KW-0808">Transferase</keyword>
<feature type="compositionally biased region" description="Pro residues" evidence="11">
    <location>
        <begin position="128"/>
        <end position="137"/>
    </location>
</feature>
<dbReference type="GeneTree" id="ENSGT00940000157161"/>
<dbReference type="InterPro" id="IPR000719">
    <property type="entry name" value="Prot_kinase_dom"/>
</dbReference>
<feature type="region of interest" description="Disordered" evidence="11">
    <location>
        <begin position="1850"/>
        <end position="1876"/>
    </location>
</feature>
<feature type="compositionally biased region" description="Basic and acidic residues" evidence="11">
    <location>
        <begin position="1"/>
        <end position="11"/>
    </location>
</feature>
<dbReference type="InterPro" id="IPR050588">
    <property type="entry name" value="WNK_Ser-Thr_kinase"/>
</dbReference>
<feature type="compositionally biased region" description="Low complexity" evidence="11">
    <location>
        <begin position="604"/>
        <end position="613"/>
    </location>
</feature>
<feature type="compositionally biased region" description="Basic residues" evidence="11">
    <location>
        <begin position="1006"/>
        <end position="1017"/>
    </location>
</feature>
<dbReference type="PROSITE" id="PS00108">
    <property type="entry name" value="PROTEIN_KINASE_ST"/>
    <property type="match status" value="1"/>
</dbReference>
<feature type="compositionally biased region" description="Pro residues" evidence="11">
    <location>
        <begin position="933"/>
        <end position="943"/>
    </location>
</feature>
<dbReference type="SMART" id="SM00220">
    <property type="entry name" value="S_TKc"/>
    <property type="match status" value="1"/>
</dbReference>
<sequence length="2039" mass="214432">MDGDGGRRDGPRALTEAGRGAGPAGMAEPAAVPRARAARPGPQRFLRRSVVESDQEEPPGLEAAEAPGAQPPQPLQRRVLLLCKTRRLIAERARGRPAAPAAPAAAAVAPPGSPADPGPEPTGAQEPGPDPAPAPPGEPREDEAAAAAAAGREDAAAPEARPEPGRARRGEPEEEEDDEDLKAVATSLDGRFLKFDIELGRGSFKTVYKGLDTETWVEVAWCELQDRKLTKLERQRFKEEAEMLKGLQHPNIVRFYDFWESSARGKRCIVLVTELMTSGTLKTYLKRFKVMKPKVLRSWCRQILKGLLFLHTRTPPIIHRDLKCDNIFITGPTGSVKIGDLGLATLKRASFAKSVIGTPEFMAPEMYEEHYDESVDVYAFGMCMLEMATSEYPYSECQNAAQIYRKVTCGIKPASFEKVHDPEIKEIIGECICKNKEERYEIKDLLSHAFFAEDTGVRVELAEEDHGRKSTIALRLWVEDPKKLKGKPKDNGAIEFTFDLEKETPDGVAQEMIESGFFHESDVKIVAKSIRDRVALIQWRRERIWPALQPPEQRDPGSPDKARGPPAPLQVQVTYHAKAGPPEPEEPEADQHLLPAALPASATSLASDSTFDSGQGSTVYSDSQSSQQSAVLGSLADAAPPPTQCVCSPPVSATDGPVLPYSLPSLGPYQQPAVPGLPGSSIPPPARPPLPQQHFPEPAISFAPVSTGPGQPPAPLPPVLAPPPVGPLQPVPPHLPPYLAPTSQVVAPAQLKPLQMPPAPLQPLPQVPAQVPPLPVGPPIAPLASMDSLSTALPDLPAATGPAVPSVPSVPAPSQYFSPAVILPSLPLSAAAAAPLPASPALPLQAVKLPHPTGAPLAVPCRTIVPNVAATATAIPLLAVAPQGVAALSIHPAAVAQLPAQPVYPAAFPQMVPSDVPPSPLHAAQNVRAAPSQPAPPTLPQPHQPSVTHLPEQAAAAGGEQSSQEKQPSAPQSCDSYGGSDVPSGREMSDSCEGAFGGGRLEGRAARKHHRRSTRARSRQERASRPRLTILNVCNTGDKMVECQLETHNHKMVTFKFDLDGDAPDEIATYMVEHDFILQAERETFIEQMKDVMDKAEDMLSEDTDVDRGSDPGVSPPHLSTCGLGTGEESRQSQANAPVYQQNVLHTGKRWFIICPVAEHPAAEAPEPSPPLPLSSVQPEASQDTAPCKDQLSLKEKSGFPASPQHLSQTGPRDTPGGAPAPLLPSSPPVTALPQDAATPAASPKPEPAVGTAVQAGGPGTSQGMASERETPQPLAETQDTQLSAQPLGAGGGPCAPPLEAPRYPSGLGEPTSAREAMAQGEPLQALAPAPSAPSGTPQPTLGAISLATPQLPSPPLGPTGAPQPPSALESDGEGPPPRVGFVDSTIKSLDEKLRTLLYQEHVPTSSASAGTPVEAGDRDLTLEPQGDLQVSARIRLNGSLRFFHQPGKSETAPGLGAALEQAGSSPLTGNEPQVTCQTPSAFKVHPTSLPFIPIDAPASAFPALLEPADQSSGVPGETSARPTPGMQTEDSRASHLQTQGTLAARSPQKHPGQQDGSSPAKTVGRFSVVSTQDEWTLGSPHSLRYSAPPDVYLEEAPHSPDMKLAVRRAQTASSIEVGVGEPVSSDSGDEGPRRRPPVQKHASLPSSSGVASDFVKKATAFLHRSPRAGSPGPETPGRVGVKVPTISVTSFHSQSSYISSDNDSEIEDADIRKELQSLREKHLKEISELQSQQKQEIEALYRRLGKPLPPNLGLFHTAPPAGRRRKSRSKLKAGKLLNPLVQQLKVVASSTGHLSDCSRAPPAKDPAQAGAGPEAASDPCGKAVQTQQPCSVRASLSADICSGLATDGGGAHGSGSSTSSLVPGPEPGPQPTLHVQAQANNSNNKRGTFTDDLHKLVDDWTSKTVGTTQLKPSLNQLKQTQRLHGMEAPMNASRAAVGTPCLAPAPSPLSTAAIPGTTPGLPMPGTALSGLPAPPCAQPLGHYGILLPAPVSWGPWAAQVGSQRPARGLGLGAAGMPALPVFLRPPVVSAPGPRLRIT</sequence>
<feature type="region of interest" description="Disordered" evidence="11">
    <location>
        <begin position="604"/>
        <end position="625"/>
    </location>
</feature>
<feature type="domain" description="Protein kinase" evidence="12">
    <location>
        <begin position="193"/>
        <end position="451"/>
    </location>
</feature>
<keyword evidence="5" id="KW-0547">Nucleotide-binding</keyword>
<dbReference type="InterPro" id="IPR056865">
    <property type="entry name" value="CCTL2_WNK"/>
</dbReference>
<dbReference type="Gene3D" id="1.10.510.10">
    <property type="entry name" value="Transferase(Phosphotransferase) domain 1"/>
    <property type="match status" value="1"/>
</dbReference>
<reference evidence="13 14" key="1">
    <citation type="submission" date="2021-02" db="EMBL/GenBank/DDBJ databases">
        <title>Safari Cat Assemblies.</title>
        <authorList>
            <person name="Bredemeyer K.R."/>
            <person name="Murphy W.J."/>
        </authorList>
    </citation>
    <scope>NUCLEOTIDE SEQUENCE [LARGE SCALE GENOMIC DNA]</scope>
</reference>
<gene>
    <name evidence="13" type="primary">WNK2</name>
</gene>
<feature type="compositionally biased region" description="Basic and acidic residues" evidence="11">
    <location>
        <begin position="552"/>
        <end position="563"/>
    </location>
</feature>
<evidence type="ECO:0000256" key="5">
    <source>
        <dbReference type="ARBA" id="ARBA00022741"/>
    </source>
</evidence>
<dbReference type="InterPro" id="IPR024678">
    <property type="entry name" value="Kinase_OSR1/WNK_CCT"/>
</dbReference>
<feature type="region of interest" description="Disordered" evidence="11">
    <location>
        <begin position="1507"/>
        <end position="1563"/>
    </location>
</feature>
<feature type="region of interest" description="Disordered" evidence="11">
    <location>
        <begin position="1103"/>
        <end position="1136"/>
    </location>
</feature>
<dbReference type="InterPro" id="IPR008271">
    <property type="entry name" value="Ser/Thr_kinase_AS"/>
</dbReference>
<evidence type="ECO:0000313" key="14">
    <source>
        <dbReference type="Proteomes" id="UP000823872"/>
    </source>
</evidence>
<dbReference type="Gene3D" id="3.30.200.20">
    <property type="entry name" value="Phosphorylase Kinase, domain 1"/>
    <property type="match status" value="1"/>
</dbReference>
<feature type="region of interest" description="Disordered" evidence="11">
    <location>
        <begin position="915"/>
        <end position="1024"/>
    </location>
</feature>
<keyword evidence="7" id="KW-0067">ATP-binding</keyword>
<evidence type="ECO:0000256" key="3">
    <source>
        <dbReference type="ARBA" id="ARBA00022527"/>
    </source>
</evidence>
<feature type="compositionally biased region" description="Low complexity" evidence="11">
    <location>
        <begin position="24"/>
        <end position="44"/>
    </location>
</feature>
<evidence type="ECO:0000256" key="10">
    <source>
        <dbReference type="SAM" id="Coils"/>
    </source>
</evidence>
<evidence type="ECO:0000259" key="12">
    <source>
        <dbReference type="PROSITE" id="PS50011"/>
    </source>
</evidence>
<feature type="region of interest" description="Disordered" evidence="11">
    <location>
        <begin position="1"/>
        <end position="78"/>
    </location>
</feature>
<accession>A0ABI7X183</accession>
<dbReference type="Ensembl" id="ENSFCTT00005024385.1">
    <property type="protein sequence ID" value="ENSFCTP00005015879.1"/>
    <property type="gene ID" value="ENSFCTG00005008572.1"/>
</dbReference>
<evidence type="ECO:0000256" key="6">
    <source>
        <dbReference type="ARBA" id="ARBA00022777"/>
    </source>
</evidence>
<keyword evidence="6" id="KW-0418">Kinase</keyword>
<keyword evidence="3" id="KW-0723">Serine/threonine-protein kinase</keyword>
<feature type="region of interest" description="Disordered" evidence="11">
    <location>
        <begin position="1162"/>
        <end position="1383"/>
    </location>
</feature>
<evidence type="ECO:0000256" key="11">
    <source>
        <dbReference type="SAM" id="MobiDB-lite"/>
    </source>
</evidence>
<evidence type="ECO:0000256" key="8">
    <source>
        <dbReference type="ARBA" id="ARBA00047899"/>
    </source>
</evidence>
<feature type="coiled-coil region" evidence="10">
    <location>
        <begin position="1713"/>
        <end position="1744"/>
    </location>
</feature>
<protein>
    <recommendedName>
        <fullName evidence="2">non-specific serine/threonine protein kinase</fullName>
        <ecNumber evidence="2">2.7.11.1</ecNumber>
    </recommendedName>
</protein>
<feature type="compositionally biased region" description="Basic residues" evidence="11">
    <location>
        <begin position="1763"/>
        <end position="1774"/>
    </location>
</feature>
<comment type="catalytic activity">
    <reaction evidence="9">
        <text>L-seryl-[protein] + ATP = O-phospho-L-seryl-[protein] + ADP + H(+)</text>
        <dbReference type="Rhea" id="RHEA:17989"/>
        <dbReference type="Rhea" id="RHEA-COMP:9863"/>
        <dbReference type="Rhea" id="RHEA-COMP:11604"/>
        <dbReference type="ChEBI" id="CHEBI:15378"/>
        <dbReference type="ChEBI" id="CHEBI:29999"/>
        <dbReference type="ChEBI" id="CHEBI:30616"/>
        <dbReference type="ChEBI" id="CHEBI:83421"/>
        <dbReference type="ChEBI" id="CHEBI:456216"/>
        <dbReference type="EC" id="2.7.11.1"/>
    </reaction>
</comment>
<feature type="compositionally biased region" description="Polar residues" evidence="11">
    <location>
        <begin position="614"/>
        <end position="625"/>
    </location>
</feature>
<feature type="region of interest" description="Disordered" evidence="11">
    <location>
        <begin position="93"/>
        <end position="181"/>
    </location>
</feature>